<keyword evidence="5 11" id="KW-0812">Transmembrane</keyword>
<reference evidence="16 18" key="1">
    <citation type="submission" date="2018-06" db="EMBL/GenBank/DDBJ databases">
        <title>Complete Genome Sequence of the Microcystin-Degrading Bacterium Sphingosinicella microcystinivorans Strain B-9.</title>
        <authorList>
            <person name="Jin H."/>
            <person name="Nishizawa T."/>
            <person name="Guo Y."/>
            <person name="Nishizawa A."/>
            <person name="Park H."/>
            <person name="Kato H."/>
            <person name="Tsuji K."/>
            <person name="Harada K."/>
        </authorList>
    </citation>
    <scope>NUCLEOTIDE SEQUENCE [LARGE SCALE GENOMIC DNA]</scope>
    <source>
        <strain evidence="16 18">B9</strain>
    </source>
</reference>
<keyword evidence="8 12" id="KW-0798">TonB box</keyword>
<keyword evidence="13" id="KW-0732">Signal</keyword>
<keyword evidence="19" id="KW-1185">Reference proteome</keyword>
<evidence type="ECO:0000313" key="16">
    <source>
        <dbReference type="EMBL" id="BBE35334.1"/>
    </source>
</evidence>
<evidence type="ECO:0000256" key="9">
    <source>
        <dbReference type="ARBA" id="ARBA00023136"/>
    </source>
</evidence>
<feature type="chain" id="PRO_5041910973" evidence="13">
    <location>
        <begin position="31"/>
        <end position="803"/>
    </location>
</feature>
<dbReference type="InterPro" id="IPR012910">
    <property type="entry name" value="Plug_dom"/>
</dbReference>
<comment type="similarity">
    <text evidence="11 12">Belongs to the TonB-dependent receptor family.</text>
</comment>
<dbReference type="Gene3D" id="2.40.170.20">
    <property type="entry name" value="TonB-dependent receptor, beta-barrel domain"/>
    <property type="match status" value="1"/>
</dbReference>
<keyword evidence="16" id="KW-0675">Receptor</keyword>
<dbReference type="EMBL" id="RBWX01000010">
    <property type="protein sequence ID" value="RKS86559.1"/>
    <property type="molecule type" value="Genomic_DNA"/>
</dbReference>
<evidence type="ECO:0000256" key="10">
    <source>
        <dbReference type="ARBA" id="ARBA00023237"/>
    </source>
</evidence>
<evidence type="ECO:0000256" key="11">
    <source>
        <dbReference type="PROSITE-ProRule" id="PRU01360"/>
    </source>
</evidence>
<dbReference type="KEGG" id="smic:SmB9_29920"/>
<evidence type="ECO:0000256" key="1">
    <source>
        <dbReference type="ARBA" id="ARBA00004571"/>
    </source>
</evidence>
<evidence type="ECO:0000313" key="19">
    <source>
        <dbReference type="Proteomes" id="UP000276029"/>
    </source>
</evidence>
<evidence type="ECO:0000256" key="7">
    <source>
        <dbReference type="ARBA" id="ARBA00023065"/>
    </source>
</evidence>
<keyword evidence="9 11" id="KW-0472">Membrane</keyword>
<protein>
    <submittedName>
        <fullName evidence="17">Outer membrane receptor protein involved in Fe transport</fullName>
    </submittedName>
    <submittedName>
        <fullName evidence="16">TonB-dependent receptor</fullName>
    </submittedName>
</protein>
<proteinExistence type="inferred from homology"/>
<evidence type="ECO:0000256" key="13">
    <source>
        <dbReference type="SAM" id="SignalP"/>
    </source>
</evidence>
<evidence type="ECO:0000256" key="3">
    <source>
        <dbReference type="ARBA" id="ARBA00022452"/>
    </source>
</evidence>
<dbReference type="PROSITE" id="PS52016">
    <property type="entry name" value="TONB_DEPENDENT_REC_3"/>
    <property type="match status" value="1"/>
</dbReference>
<dbReference type="Pfam" id="PF00593">
    <property type="entry name" value="TonB_dep_Rec_b-barrel"/>
    <property type="match status" value="1"/>
</dbReference>
<dbReference type="SUPFAM" id="SSF56935">
    <property type="entry name" value="Porins"/>
    <property type="match status" value="1"/>
</dbReference>
<evidence type="ECO:0000256" key="4">
    <source>
        <dbReference type="ARBA" id="ARBA00022496"/>
    </source>
</evidence>
<dbReference type="InterPro" id="IPR039426">
    <property type="entry name" value="TonB-dep_rcpt-like"/>
</dbReference>
<evidence type="ECO:0000256" key="5">
    <source>
        <dbReference type="ARBA" id="ARBA00022692"/>
    </source>
</evidence>
<dbReference type="GO" id="GO:0009279">
    <property type="term" value="C:cell outer membrane"/>
    <property type="evidence" value="ECO:0007669"/>
    <property type="project" value="UniProtKB-SubCell"/>
</dbReference>
<keyword evidence="7" id="KW-0406">Ion transport</keyword>
<evidence type="ECO:0000313" key="18">
    <source>
        <dbReference type="Proteomes" id="UP000275727"/>
    </source>
</evidence>
<comment type="subcellular location">
    <subcellularLocation>
        <location evidence="1 11">Cell outer membrane</location>
        <topology evidence="1 11">Multi-pass membrane protein</topology>
    </subcellularLocation>
</comment>
<dbReference type="PANTHER" id="PTHR32552:SF81">
    <property type="entry name" value="TONB-DEPENDENT OUTER MEMBRANE RECEPTOR"/>
    <property type="match status" value="1"/>
</dbReference>
<evidence type="ECO:0000256" key="12">
    <source>
        <dbReference type="RuleBase" id="RU003357"/>
    </source>
</evidence>
<dbReference type="Proteomes" id="UP000275727">
    <property type="component" value="Chromosome"/>
</dbReference>
<dbReference type="EMBL" id="AP018711">
    <property type="protein sequence ID" value="BBE35334.1"/>
    <property type="molecule type" value="Genomic_DNA"/>
</dbReference>
<dbReference type="InterPro" id="IPR036942">
    <property type="entry name" value="Beta-barrel_TonB_sf"/>
</dbReference>
<dbReference type="Pfam" id="PF07715">
    <property type="entry name" value="Plug"/>
    <property type="match status" value="1"/>
</dbReference>
<feature type="domain" description="TonB-dependent receptor plug" evidence="15">
    <location>
        <begin position="52"/>
        <end position="162"/>
    </location>
</feature>
<keyword evidence="2 11" id="KW-0813">Transport</keyword>
<reference evidence="17 19" key="2">
    <citation type="submission" date="2018-10" db="EMBL/GenBank/DDBJ databases">
        <title>Genomic Encyclopedia of Type Strains, Phase IV (KMG-IV): sequencing the most valuable type-strain genomes for metagenomic binning, comparative biology and taxonomic classification.</title>
        <authorList>
            <person name="Goeker M."/>
        </authorList>
    </citation>
    <scope>NUCLEOTIDE SEQUENCE [LARGE SCALE GENOMIC DNA]</scope>
    <source>
        <strain evidence="17 19">DSM 19791</strain>
    </source>
</reference>
<dbReference type="AlphaFoldDB" id="A0AAD1D8Q0"/>
<evidence type="ECO:0000256" key="6">
    <source>
        <dbReference type="ARBA" id="ARBA00023004"/>
    </source>
</evidence>
<gene>
    <name evidence="17" type="ORF">DFR51_3271</name>
    <name evidence="16" type="ORF">SmB9_29920</name>
</gene>
<keyword evidence="10 11" id="KW-0998">Cell outer membrane</keyword>
<dbReference type="InterPro" id="IPR000531">
    <property type="entry name" value="Beta-barrel_TonB"/>
</dbReference>
<dbReference type="GO" id="GO:0006826">
    <property type="term" value="P:iron ion transport"/>
    <property type="evidence" value="ECO:0007669"/>
    <property type="project" value="UniProtKB-KW"/>
</dbReference>
<keyword evidence="6" id="KW-0408">Iron</keyword>
<keyword evidence="3 11" id="KW-1134">Transmembrane beta strand</keyword>
<feature type="domain" description="TonB-dependent receptor-like beta-barrel" evidence="14">
    <location>
        <begin position="303"/>
        <end position="754"/>
    </location>
</feature>
<feature type="signal peptide" evidence="13">
    <location>
        <begin position="1"/>
        <end position="30"/>
    </location>
</feature>
<name>A0AAD1D8Q0_SPHMI</name>
<dbReference type="PANTHER" id="PTHR32552">
    <property type="entry name" value="FERRICHROME IRON RECEPTOR-RELATED"/>
    <property type="match status" value="1"/>
</dbReference>
<dbReference type="Proteomes" id="UP000276029">
    <property type="component" value="Unassembled WGS sequence"/>
</dbReference>
<accession>A0AAD1D8Q0</accession>
<keyword evidence="4" id="KW-0410">Iron transport</keyword>
<sequence length="803" mass="88013">MQLRNHARIKAALASGVLLGSTMLTAPALAQEAQDAIGDTIIITAQKREENLQDVPIAVVALGTQKLQQLQVQDFDDYARYLPSLSYQSLGPGSANVYFRGVASGENANHSTSLPSVGMYLDEQPITTIQGNLDIHIYDIARVEALAGPQGTLYGASSQAGTVKIVTNRPDTSGFYGAVDAEVNTVAHGEEGYVLEGFINAPLSSNAAIRVVGWYDKDGGYIDNIPGSLTFPTSGITFDNTPYVEDDYNDVETYGGRVALEIDLNENWTVLPTVMGQKQKSYGSFAQEAGLGELQVQQFNPERYNDRWFQAALTIEGKIGSWDLTYAGAYMKRKINSQSDYVDYAYFYDALYEAGGSFYDNDGELVNPNQYIVGIDRFKKQSHELRIASPADKPLRFIGGVFYQRQSHNIEQNYIIDNIADAITVPGTDSDIWLTKQLRIDRDYAAFGELSYDLTEKLTLSGGIRVYKYKNSLEGFFGYSDGFSSRTGVAACFRDSGGALLPPTIDGSPCTNLDKTTSDTDFIHKLNATYKLTDDALVYATWSRGFRPGGVNRRGTLPPYGADELDNYELGWKTTWAGGAFRWNGAVYYEKWTNIQLSFLGANGLTEVRNAGDARIWGIESDIFIRASEGLTFNAGFSYNDAQITKDFCLIANPQFDCTLPGPEDEDNALLAPSGTRLPVSAKFKGNAFARYEFPVGELEAHFQGGLVYEGKRTSDLRLYERGIVGSLPSYTTVDVSAGVTNGSWSVELYARNLFDSRGQVTRTIQCGESVCGDPDGVTDIGGKFYTVVTTPRTIGLKVGTKF</sequence>
<organism evidence="16 18">
    <name type="scientific">Sphingosinicella microcystinivorans</name>
    <dbReference type="NCBI Taxonomy" id="335406"/>
    <lineage>
        <taxon>Bacteria</taxon>
        <taxon>Pseudomonadati</taxon>
        <taxon>Pseudomonadota</taxon>
        <taxon>Alphaproteobacteria</taxon>
        <taxon>Sphingomonadales</taxon>
        <taxon>Sphingosinicellaceae</taxon>
        <taxon>Sphingosinicella</taxon>
    </lineage>
</organism>
<evidence type="ECO:0000256" key="8">
    <source>
        <dbReference type="ARBA" id="ARBA00023077"/>
    </source>
</evidence>
<evidence type="ECO:0000256" key="2">
    <source>
        <dbReference type="ARBA" id="ARBA00022448"/>
    </source>
</evidence>
<evidence type="ECO:0000259" key="14">
    <source>
        <dbReference type="Pfam" id="PF00593"/>
    </source>
</evidence>
<evidence type="ECO:0000259" key="15">
    <source>
        <dbReference type="Pfam" id="PF07715"/>
    </source>
</evidence>
<evidence type="ECO:0000313" key="17">
    <source>
        <dbReference type="EMBL" id="RKS86559.1"/>
    </source>
</evidence>